<dbReference type="Proteomes" id="UP000319516">
    <property type="component" value="Unassembled WGS sequence"/>
</dbReference>
<keyword evidence="2" id="KW-0732">Signal</keyword>
<keyword evidence="4" id="KW-1185">Reference proteome</keyword>
<dbReference type="AlphaFoldDB" id="A0A542YUZ7"/>
<dbReference type="Pfam" id="PF03401">
    <property type="entry name" value="TctC"/>
    <property type="match status" value="1"/>
</dbReference>
<dbReference type="OrthoDB" id="8627412at2"/>
<dbReference type="InterPro" id="IPR005064">
    <property type="entry name" value="BUG"/>
</dbReference>
<organism evidence="3 4">
    <name type="scientific">Ornithinicoccus hortensis</name>
    <dbReference type="NCBI Taxonomy" id="82346"/>
    <lineage>
        <taxon>Bacteria</taxon>
        <taxon>Bacillati</taxon>
        <taxon>Actinomycetota</taxon>
        <taxon>Actinomycetes</taxon>
        <taxon>Micrococcales</taxon>
        <taxon>Intrasporangiaceae</taxon>
        <taxon>Ornithinicoccus</taxon>
    </lineage>
</organism>
<dbReference type="PROSITE" id="PS51257">
    <property type="entry name" value="PROKAR_LIPOPROTEIN"/>
    <property type="match status" value="1"/>
</dbReference>
<evidence type="ECO:0000313" key="3">
    <source>
        <dbReference type="EMBL" id="TQL51784.1"/>
    </source>
</evidence>
<comment type="caution">
    <text evidence="3">The sequence shown here is derived from an EMBL/GenBank/DDBJ whole genome shotgun (WGS) entry which is preliminary data.</text>
</comment>
<dbReference type="RefSeq" id="WP_141785737.1">
    <property type="nucleotide sequence ID" value="NZ_BAAAIK010000001.1"/>
</dbReference>
<dbReference type="PANTHER" id="PTHR42928:SF1">
    <property type="entry name" value="BLR4371 PROTEIN"/>
    <property type="match status" value="1"/>
</dbReference>
<reference evidence="3 4" key="1">
    <citation type="submission" date="2019-06" db="EMBL/GenBank/DDBJ databases">
        <title>Sequencing the genomes of 1000 actinobacteria strains.</title>
        <authorList>
            <person name="Klenk H.-P."/>
        </authorList>
    </citation>
    <scope>NUCLEOTIDE SEQUENCE [LARGE SCALE GENOMIC DNA]</scope>
    <source>
        <strain evidence="3 4">DSM 12335</strain>
    </source>
</reference>
<gene>
    <name evidence="3" type="ORF">FB467_2946</name>
</gene>
<dbReference type="PIRSF" id="PIRSF017082">
    <property type="entry name" value="YflP"/>
    <property type="match status" value="1"/>
</dbReference>
<comment type="similarity">
    <text evidence="1">Belongs to the UPF0065 (bug) family.</text>
</comment>
<dbReference type="Gene3D" id="3.40.190.10">
    <property type="entry name" value="Periplasmic binding protein-like II"/>
    <property type="match status" value="1"/>
</dbReference>
<dbReference type="Gene3D" id="3.40.190.150">
    <property type="entry name" value="Bordetella uptake gene, domain 1"/>
    <property type="match status" value="1"/>
</dbReference>
<accession>A0A542YUZ7</accession>
<evidence type="ECO:0000256" key="1">
    <source>
        <dbReference type="ARBA" id="ARBA00006987"/>
    </source>
</evidence>
<dbReference type="EMBL" id="VFOP01000001">
    <property type="protein sequence ID" value="TQL51784.1"/>
    <property type="molecule type" value="Genomic_DNA"/>
</dbReference>
<proteinExistence type="inferred from homology"/>
<name>A0A542YUZ7_9MICO</name>
<sequence length="334" mass="34732">MTNHTRAHGKAYLVALAGSALVLSACGNTNAGGGGGGGGEDGDFEPTGNVRMIVPFAAGGGSDIAGRATAAGFEDASGVTITVENIEGGSSAVGYSNFLGENGNPNVLLATETALIAVPITQDVEYTYEDFTPIMMLGQDFTLLVVKDDSPLQTCADLVEKAESERTVIGISGATGLDNLVFSLLENETGVELDRVPFESGAELLTALLGGQVEVISTNPGEVAGQIESGDVRPLCAASEERYDYDLLADVETAAEQGIEGIAVAQFRGVLAPGGITDAERDYWIGIGQEFEESEAYTSYIEDNMMQPNTAYGDDFTAVLAENDETVGSILEDQ</sequence>
<dbReference type="PANTHER" id="PTHR42928">
    <property type="entry name" value="TRICARBOXYLATE-BINDING PROTEIN"/>
    <property type="match status" value="1"/>
</dbReference>
<dbReference type="CDD" id="cd07012">
    <property type="entry name" value="PBP2_Bug_TTT"/>
    <property type="match status" value="1"/>
</dbReference>
<feature type="chain" id="PRO_5021706136" evidence="2">
    <location>
        <begin position="32"/>
        <end position="334"/>
    </location>
</feature>
<feature type="signal peptide" evidence="2">
    <location>
        <begin position="1"/>
        <end position="31"/>
    </location>
</feature>
<dbReference type="SUPFAM" id="SSF53850">
    <property type="entry name" value="Periplasmic binding protein-like II"/>
    <property type="match status" value="1"/>
</dbReference>
<evidence type="ECO:0000313" key="4">
    <source>
        <dbReference type="Proteomes" id="UP000319516"/>
    </source>
</evidence>
<protein>
    <submittedName>
        <fullName evidence="3">Tripartite-type tricarboxylate transporter receptor subunit TctC</fullName>
    </submittedName>
</protein>
<dbReference type="InterPro" id="IPR042100">
    <property type="entry name" value="Bug_dom1"/>
</dbReference>
<evidence type="ECO:0000256" key="2">
    <source>
        <dbReference type="SAM" id="SignalP"/>
    </source>
</evidence>
<keyword evidence="3" id="KW-0675">Receptor</keyword>